<sequence length="273" mass="29581">MTSTTTSTWQLGDHLVNRLGFGAMRLASPADRSAREHAITVLRRAVELGVNHIDTASFYAANGLIAEALRPYPDDLLIAVKVGPNAELTGEAPPGELRAQVERNLRELRRDHFDLVYLRIGGGLERGRGSLTDRFAVLAELREEGLIRHLGISNVGIEHLAEAQAIAPVVAVQNWYGLAKRDDDRLLDLCAEQNVAFVPFFSVQGGAPDARVAEIARTHGATPAQILLAWSLHRSPNVLAIPGTGDPAHLEQNVAAAGLRLSEHELLTLNSIE</sequence>
<gene>
    <name evidence="2" type="ORF">BA062_03850</name>
</gene>
<reference evidence="2 3" key="1">
    <citation type="submission" date="2016-07" db="EMBL/GenBank/DDBJ databases">
        <title>Draft genome sequence of Prauserella sp. YIM 121212, isolated from alkaline soil.</title>
        <authorList>
            <person name="Ruckert C."/>
            <person name="Albersmeier A."/>
            <person name="Jiang C.-L."/>
            <person name="Jiang Y."/>
            <person name="Kalinowski J."/>
            <person name="Schneider O."/>
            <person name="Winkler A."/>
            <person name="Zotchev S.B."/>
        </authorList>
    </citation>
    <scope>NUCLEOTIDE SEQUENCE [LARGE SCALE GENOMIC DNA]</scope>
    <source>
        <strain evidence="2 3">YIM 121212</strain>
    </source>
</reference>
<proteinExistence type="predicted"/>
<dbReference type="Proteomes" id="UP000247892">
    <property type="component" value="Unassembled WGS sequence"/>
</dbReference>
<evidence type="ECO:0000313" key="3">
    <source>
        <dbReference type="Proteomes" id="UP000247892"/>
    </source>
</evidence>
<dbReference type="PRINTS" id="PR00069">
    <property type="entry name" value="ALDKETRDTASE"/>
</dbReference>
<dbReference type="InterPro" id="IPR020471">
    <property type="entry name" value="AKR"/>
</dbReference>
<dbReference type="Gene3D" id="3.20.20.100">
    <property type="entry name" value="NADP-dependent oxidoreductase domain"/>
    <property type="match status" value="1"/>
</dbReference>
<dbReference type="InterPro" id="IPR023210">
    <property type="entry name" value="NADP_OxRdtase_dom"/>
</dbReference>
<name>A0A318MF90_9PSEU</name>
<dbReference type="Pfam" id="PF00248">
    <property type="entry name" value="Aldo_ket_red"/>
    <property type="match status" value="2"/>
</dbReference>
<evidence type="ECO:0000313" key="2">
    <source>
        <dbReference type="EMBL" id="PXY37760.1"/>
    </source>
</evidence>
<dbReference type="PANTHER" id="PTHR43638:SF3">
    <property type="entry name" value="ALDEHYDE REDUCTASE"/>
    <property type="match status" value="1"/>
</dbReference>
<dbReference type="OrthoDB" id="3216283at2"/>
<feature type="domain" description="NADP-dependent oxidoreductase" evidence="1">
    <location>
        <begin position="211"/>
        <end position="272"/>
    </location>
</feature>
<comment type="caution">
    <text evidence="2">The sequence shown here is derived from an EMBL/GenBank/DDBJ whole genome shotgun (WGS) entry which is preliminary data.</text>
</comment>
<dbReference type="SUPFAM" id="SSF51430">
    <property type="entry name" value="NAD(P)-linked oxidoreductase"/>
    <property type="match status" value="1"/>
</dbReference>
<dbReference type="CDD" id="cd19088">
    <property type="entry name" value="AKR_AKR13B1"/>
    <property type="match status" value="1"/>
</dbReference>
<feature type="domain" description="NADP-dependent oxidoreductase" evidence="1">
    <location>
        <begin position="18"/>
        <end position="208"/>
    </location>
</feature>
<protein>
    <submittedName>
        <fullName evidence="2">Aldo/keto reductase</fullName>
    </submittedName>
</protein>
<dbReference type="InterPro" id="IPR036812">
    <property type="entry name" value="NAD(P)_OxRdtase_dom_sf"/>
</dbReference>
<dbReference type="PANTHER" id="PTHR43638">
    <property type="entry name" value="OXIDOREDUCTASE, ALDO/KETO REDUCTASE FAMILY PROTEIN"/>
    <property type="match status" value="1"/>
</dbReference>
<evidence type="ECO:0000259" key="1">
    <source>
        <dbReference type="Pfam" id="PF00248"/>
    </source>
</evidence>
<keyword evidence="3" id="KW-1185">Reference proteome</keyword>
<dbReference type="EMBL" id="MASU01000002">
    <property type="protein sequence ID" value="PXY37760.1"/>
    <property type="molecule type" value="Genomic_DNA"/>
</dbReference>
<organism evidence="2 3">
    <name type="scientific">Prauserella flavalba</name>
    <dbReference type="NCBI Taxonomy" id="1477506"/>
    <lineage>
        <taxon>Bacteria</taxon>
        <taxon>Bacillati</taxon>
        <taxon>Actinomycetota</taxon>
        <taxon>Actinomycetes</taxon>
        <taxon>Pseudonocardiales</taxon>
        <taxon>Pseudonocardiaceae</taxon>
        <taxon>Prauserella</taxon>
    </lineage>
</organism>
<accession>A0A318MF90</accession>
<dbReference type="AlphaFoldDB" id="A0A318MF90"/>
<dbReference type="GO" id="GO:0016491">
    <property type="term" value="F:oxidoreductase activity"/>
    <property type="evidence" value="ECO:0007669"/>
    <property type="project" value="InterPro"/>
</dbReference>
<dbReference type="RefSeq" id="WP_110334636.1">
    <property type="nucleotide sequence ID" value="NZ_JBHVKT010000008.1"/>
</dbReference>